<evidence type="ECO:0000256" key="3">
    <source>
        <dbReference type="ARBA" id="ARBA00022989"/>
    </source>
</evidence>
<evidence type="ECO:0000256" key="5">
    <source>
        <dbReference type="SAM" id="Phobius"/>
    </source>
</evidence>
<dbReference type="SUPFAM" id="SSF141322">
    <property type="entry name" value="NfeD domain-like"/>
    <property type="match status" value="1"/>
</dbReference>
<dbReference type="PANTHER" id="PTHR33507">
    <property type="entry name" value="INNER MEMBRANE PROTEIN YBBJ"/>
    <property type="match status" value="1"/>
</dbReference>
<dbReference type="Gene3D" id="2.40.50.140">
    <property type="entry name" value="Nucleic acid-binding proteins"/>
    <property type="match status" value="1"/>
</dbReference>
<dbReference type="AlphaFoldDB" id="A0A4V2EU87"/>
<dbReference type="Pfam" id="PF01957">
    <property type="entry name" value="NfeD"/>
    <property type="match status" value="1"/>
</dbReference>
<keyword evidence="4 5" id="KW-0472">Membrane</keyword>
<keyword evidence="3 5" id="KW-1133">Transmembrane helix</keyword>
<dbReference type="InterPro" id="IPR012340">
    <property type="entry name" value="NA-bd_OB-fold"/>
</dbReference>
<organism evidence="7 8">
    <name type="scientific">Herbihabitans rhizosphaerae</name>
    <dbReference type="NCBI Taxonomy" id="1872711"/>
    <lineage>
        <taxon>Bacteria</taxon>
        <taxon>Bacillati</taxon>
        <taxon>Actinomycetota</taxon>
        <taxon>Actinomycetes</taxon>
        <taxon>Pseudonocardiales</taxon>
        <taxon>Pseudonocardiaceae</taxon>
        <taxon>Herbihabitans</taxon>
    </lineage>
</organism>
<dbReference type="EMBL" id="SGWQ01000002">
    <property type="protein sequence ID" value="RZS43713.1"/>
    <property type="molecule type" value="Genomic_DNA"/>
</dbReference>
<keyword evidence="2 5" id="KW-0812">Transmembrane</keyword>
<dbReference type="OrthoDB" id="9792945at2"/>
<proteinExistence type="predicted"/>
<name>A0A4V2EU87_9PSEU</name>
<dbReference type="PANTHER" id="PTHR33507:SF3">
    <property type="entry name" value="INNER MEMBRANE PROTEIN YBBJ"/>
    <property type="match status" value="1"/>
</dbReference>
<feature type="transmembrane region" description="Helical" evidence="5">
    <location>
        <begin position="31"/>
        <end position="64"/>
    </location>
</feature>
<protein>
    <submittedName>
        <fullName evidence="7">Membrane protein implicated in regulation of membrane protease activity</fullName>
    </submittedName>
</protein>
<dbReference type="GO" id="GO:0006508">
    <property type="term" value="P:proteolysis"/>
    <property type="evidence" value="ECO:0007669"/>
    <property type="project" value="UniProtKB-KW"/>
</dbReference>
<evidence type="ECO:0000313" key="7">
    <source>
        <dbReference type="EMBL" id="RZS43713.1"/>
    </source>
</evidence>
<comment type="subcellular location">
    <subcellularLocation>
        <location evidence="1">Membrane</location>
        <topology evidence="1">Multi-pass membrane protein</topology>
    </subcellularLocation>
</comment>
<evidence type="ECO:0000259" key="6">
    <source>
        <dbReference type="Pfam" id="PF01957"/>
    </source>
</evidence>
<dbReference type="RefSeq" id="WP_130343515.1">
    <property type="nucleotide sequence ID" value="NZ_SGWQ01000002.1"/>
</dbReference>
<gene>
    <name evidence="7" type="ORF">EV193_102694</name>
</gene>
<dbReference type="GO" id="GO:0005886">
    <property type="term" value="C:plasma membrane"/>
    <property type="evidence" value="ECO:0007669"/>
    <property type="project" value="TreeGrafter"/>
</dbReference>
<sequence>MGAALIWLGGGVVLIAAEVLSGDLWLLMVGIGALCGAIAAWAGAEVVLSAGVFALASIALVTVARPWLKNKLQTIDYKTNVDALIGAKAIVLSVVDSNRGEVKIGGEIWTARTFGDGEKFDEGDEVTVIQIAGATAVVSDSLRVDRS</sequence>
<comment type="caution">
    <text evidence="7">The sequence shown here is derived from an EMBL/GenBank/DDBJ whole genome shotgun (WGS) entry which is preliminary data.</text>
</comment>
<evidence type="ECO:0000256" key="1">
    <source>
        <dbReference type="ARBA" id="ARBA00004141"/>
    </source>
</evidence>
<evidence type="ECO:0000256" key="2">
    <source>
        <dbReference type="ARBA" id="ARBA00022692"/>
    </source>
</evidence>
<evidence type="ECO:0000313" key="8">
    <source>
        <dbReference type="Proteomes" id="UP000294257"/>
    </source>
</evidence>
<feature type="domain" description="NfeD-like C-terminal" evidence="6">
    <location>
        <begin position="81"/>
        <end position="138"/>
    </location>
</feature>
<accession>A0A4V2EU87</accession>
<evidence type="ECO:0000256" key="4">
    <source>
        <dbReference type="ARBA" id="ARBA00023136"/>
    </source>
</evidence>
<dbReference type="GO" id="GO:0008233">
    <property type="term" value="F:peptidase activity"/>
    <property type="evidence" value="ECO:0007669"/>
    <property type="project" value="UniProtKB-KW"/>
</dbReference>
<dbReference type="Proteomes" id="UP000294257">
    <property type="component" value="Unassembled WGS sequence"/>
</dbReference>
<keyword evidence="8" id="KW-1185">Reference proteome</keyword>
<keyword evidence="7" id="KW-0378">Hydrolase</keyword>
<keyword evidence="7" id="KW-0645">Protease</keyword>
<reference evidence="7 8" key="1">
    <citation type="submission" date="2019-02" db="EMBL/GenBank/DDBJ databases">
        <title>Genomic Encyclopedia of Type Strains, Phase IV (KMG-IV): sequencing the most valuable type-strain genomes for metagenomic binning, comparative biology and taxonomic classification.</title>
        <authorList>
            <person name="Goeker M."/>
        </authorList>
    </citation>
    <scope>NUCLEOTIDE SEQUENCE [LARGE SCALE GENOMIC DNA]</scope>
    <source>
        <strain evidence="7 8">DSM 101727</strain>
    </source>
</reference>
<dbReference type="InterPro" id="IPR002810">
    <property type="entry name" value="NfeD-like_C"/>
</dbReference>
<dbReference type="InterPro" id="IPR052165">
    <property type="entry name" value="Membrane_assoc_protease"/>
</dbReference>